<dbReference type="EMBL" id="BNJJ01000010">
    <property type="protein sequence ID" value="GHO85859.1"/>
    <property type="molecule type" value="Genomic_DNA"/>
</dbReference>
<dbReference type="SUPFAM" id="SSF51445">
    <property type="entry name" value="(Trans)glycosidases"/>
    <property type="match status" value="1"/>
</dbReference>
<keyword evidence="4" id="KW-1185">Reference proteome</keyword>
<evidence type="ECO:0000256" key="2">
    <source>
        <dbReference type="ARBA" id="ARBA00023295"/>
    </source>
</evidence>
<dbReference type="InterPro" id="IPR013785">
    <property type="entry name" value="Aldolase_TIM"/>
</dbReference>
<comment type="caution">
    <text evidence="3">The sequence shown here is derived from an EMBL/GenBank/DDBJ whole genome shotgun (WGS) entry which is preliminary data.</text>
</comment>
<dbReference type="Gene3D" id="3.20.20.70">
    <property type="entry name" value="Aldolase class I"/>
    <property type="match status" value="1"/>
</dbReference>
<dbReference type="Proteomes" id="UP000635565">
    <property type="component" value="Unassembled WGS sequence"/>
</dbReference>
<reference evidence="3 4" key="1">
    <citation type="journal article" date="2021" name="Int. J. Syst. Evol. Microbiol.">
        <title>Reticulibacter mediterranei gen. nov., sp. nov., within the new family Reticulibacteraceae fam. nov., and Ktedonospora formicarum gen. nov., sp. nov., Ktedonobacter robiniae sp. nov., Dictyobacter formicarum sp. nov. and Dictyobacter arantiisoli sp. nov., belonging to the class Ktedonobacteria.</title>
        <authorList>
            <person name="Yabe S."/>
            <person name="Zheng Y."/>
            <person name="Wang C.M."/>
            <person name="Sakai Y."/>
            <person name="Abe K."/>
            <person name="Yokota A."/>
            <person name="Donadio S."/>
            <person name="Cavaletti L."/>
            <person name="Monciardini P."/>
        </authorList>
    </citation>
    <scope>NUCLEOTIDE SEQUENCE [LARGE SCALE GENOMIC DNA]</scope>
    <source>
        <strain evidence="3 4">SOSP1-9</strain>
    </source>
</reference>
<dbReference type="InterPro" id="IPR002252">
    <property type="entry name" value="Glyco_hydro_36"/>
</dbReference>
<dbReference type="InterPro" id="IPR050985">
    <property type="entry name" value="Alpha-glycosidase_related"/>
</dbReference>
<dbReference type="PANTHER" id="PTHR43053:SF3">
    <property type="entry name" value="ALPHA-GALACTOSIDASE C-RELATED"/>
    <property type="match status" value="1"/>
</dbReference>
<dbReference type="InterPro" id="IPR017853">
    <property type="entry name" value="GH"/>
</dbReference>
<dbReference type="RefSeq" id="WP_201363498.1">
    <property type="nucleotide sequence ID" value="NZ_BNJJ01000010.1"/>
</dbReference>
<gene>
    <name evidence="3" type="ORF">KSZ_38650</name>
</gene>
<dbReference type="CDD" id="cd14791">
    <property type="entry name" value="GH36"/>
    <property type="match status" value="1"/>
</dbReference>
<evidence type="ECO:0000313" key="3">
    <source>
        <dbReference type="EMBL" id="GHO85859.1"/>
    </source>
</evidence>
<sequence>MENTFLRGMQGSVRLEPGSSEELAANMQLSRSWQQDICQVTLTNKNASPVRVREVVLFHGDFDLSPDCAWYGEGYQMLSQTNGSLEQPRSIGSYRDHEHYKLEQLPEFFTAYNLVTFQIEPARHLLLAFTSCRRFSGLFRVNPGSIEVVMETEGLVLAPGQRWNLEEFMCGMGADREQLLSRLAERIQQYHPRLTWPGIPTGWCSWYGYGPEVSEQNIQAAMRAIGTALPDLQYIQIDDGYQRYMGDWLTPGTRFPRGVKALCRGIHAHGFEPAIWVAPFIAEQESQVLKEHPDWFVQDDAGQPLSSAAISFGGWRKPPWYMLDGTHPGAQAYLERVFRTMREEWGCRYFKLDALTWGALPGGRRYDQAATRIEAYRQGMAALQRGAGDDSLILGCNAPLWASLGTVHAMRVSGDIARRWSTVETVARETFWRNWQHGRLWINDPDCVVLTNQNGSTLTPDEILFHATAIAASGGMVLSGDRVENLSDEQWNMLGQLLPPTGRPARFDDLSQCIGRTQVNGELRLYLFNWDDDPRDLQVPLSSSWQLTDIWSGADLGLHDGEITLKQMPPHSARLLSARRPADWKADRV</sequence>
<organism evidence="3 4">
    <name type="scientific">Dictyobacter formicarum</name>
    <dbReference type="NCBI Taxonomy" id="2778368"/>
    <lineage>
        <taxon>Bacteria</taxon>
        <taxon>Bacillati</taxon>
        <taxon>Chloroflexota</taxon>
        <taxon>Ktedonobacteria</taxon>
        <taxon>Ktedonobacterales</taxon>
        <taxon>Dictyobacteraceae</taxon>
        <taxon>Dictyobacter</taxon>
    </lineage>
</organism>
<name>A0ABQ3VI39_9CHLR</name>
<protein>
    <submittedName>
        <fullName evidence="3">Alpha-galactosidase</fullName>
    </submittedName>
</protein>
<keyword evidence="2" id="KW-0326">Glycosidase</keyword>
<keyword evidence="1" id="KW-0378">Hydrolase</keyword>
<evidence type="ECO:0000256" key="1">
    <source>
        <dbReference type="ARBA" id="ARBA00022801"/>
    </source>
</evidence>
<accession>A0ABQ3VI39</accession>
<proteinExistence type="predicted"/>
<evidence type="ECO:0000313" key="4">
    <source>
        <dbReference type="Proteomes" id="UP000635565"/>
    </source>
</evidence>
<dbReference type="Pfam" id="PF02065">
    <property type="entry name" value="Melibiase"/>
    <property type="match status" value="1"/>
</dbReference>
<dbReference type="PANTHER" id="PTHR43053">
    <property type="entry name" value="GLYCOSIDASE FAMILY 31"/>
    <property type="match status" value="1"/>
</dbReference>